<dbReference type="InterPro" id="IPR008271">
    <property type="entry name" value="Ser/Thr_kinase_AS"/>
</dbReference>
<evidence type="ECO:0000259" key="8">
    <source>
        <dbReference type="PROSITE" id="PS50011"/>
    </source>
</evidence>
<protein>
    <recommendedName>
        <fullName evidence="8">Protein kinase domain-containing protein</fullName>
    </recommendedName>
</protein>
<sequence>MSCFSFIFKRKKSSVDESFLNAEGIQNVTLYSYKELKLATEDFSSLNRIGEGGFGSVYKGRLRDGKSVAVKVLSSESRQGVREFLSELRTISNITHDNLVELYGCCVEGNSRILVYNYLPNNSLAQTLLGNGCSDLQFSWRTRTKICIGIARGLAFLHEVVKPHVVHRDIKASNVLLDEHLNPKISDFGLAKLFPPNATHVSTRVAGTIGYLAPEYAMGGQLTRKADIYSFGILLMEIVSGRCNTNKRLPVEDQFLLERIWTLHERNELVLIVDPDLNGDFDAEEACRYLKVGLLCTQDAPKCRPSMSTVVKMLTGEQKVDMECMAKPGLIADFMDLKIRTQKKVEDAALAYTSSSGLSAHDNSPLSSENTTYASFTFTAISDRGD</sequence>
<dbReference type="InterPro" id="IPR000719">
    <property type="entry name" value="Prot_kinase_dom"/>
</dbReference>
<dbReference type="GO" id="GO:0004674">
    <property type="term" value="F:protein serine/threonine kinase activity"/>
    <property type="evidence" value="ECO:0007669"/>
    <property type="project" value="UniProtKB-KW"/>
</dbReference>
<dbReference type="CDD" id="cd14066">
    <property type="entry name" value="STKc_IRAK"/>
    <property type="match status" value="1"/>
</dbReference>
<evidence type="ECO:0000313" key="9">
    <source>
        <dbReference type="EMBL" id="MQL82047.1"/>
    </source>
</evidence>
<keyword evidence="3 6" id="KW-0547">Nucleotide-binding</keyword>
<evidence type="ECO:0000256" key="1">
    <source>
        <dbReference type="ARBA" id="ARBA00022527"/>
    </source>
</evidence>
<dbReference type="InterPro" id="IPR001245">
    <property type="entry name" value="Ser-Thr/Tyr_kinase_cat_dom"/>
</dbReference>
<dbReference type="PROSITE" id="PS50011">
    <property type="entry name" value="PROTEIN_KINASE_DOM"/>
    <property type="match status" value="1"/>
</dbReference>
<proteinExistence type="inferred from homology"/>
<evidence type="ECO:0000256" key="2">
    <source>
        <dbReference type="ARBA" id="ARBA00022679"/>
    </source>
</evidence>
<feature type="binding site" evidence="6">
    <location>
        <position position="71"/>
    </location>
    <ligand>
        <name>ATP</name>
        <dbReference type="ChEBI" id="CHEBI:30616"/>
    </ligand>
</feature>
<dbReference type="InterPro" id="IPR017441">
    <property type="entry name" value="Protein_kinase_ATP_BS"/>
</dbReference>
<keyword evidence="2" id="KW-0808">Transferase</keyword>
<dbReference type="PANTHER" id="PTHR47973">
    <property type="entry name" value="CYSTEINE-RICH RECEPTOR-LIKE PROTEIN KINASE 3"/>
    <property type="match status" value="1"/>
</dbReference>
<keyword evidence="1 7" id="KW-0723">Serine/threonine-protein kinase</keyword>
<keyword evidence="4" id="KW-0418">Kinase</keyword>
<keyword evidence="10" id="KW-1185">Reference proteome</keyword>
<dbReference type="Gene3D" id="3.30.200.20">
    <property type="entry name" value="Phosphorylase Kinase, domain 1"/>
    <property type="match status" value="1"/>
</dbReference>
<dbReference type="SMART" id="SM00220">
    <property type="entry name" value="S_TKc"/>
    <property type="match status" value="1"/>
</dbReference>
<name>A0A843UID9_COLES</name>
<dbReference type="PROSITE" id="PS00108">
    <property type="entry name" value="PROTEIN_KINASE_ST"/>
    <property type="match status" value="1"/>
</dbReference>
<dbReference type="AlphaFoldDB" id="A0A843UID9"/>
<dbReference type="InterPro" id="IPR011009">
    <property type="entry name" value="Kinase-like_dom_sf"/>
</dbReference>
<dbReference type="InterPro" id="IPR052059">
    <property type="entry name" value="CR_Ser/Thr_kinase"/>
</dbReference>
<evidence type="ECO:0000256" key="7">
    <source>
        <dbReference type="RuleBase" id="RU000304"/>
    </source>
</evidence>
<comment type="caution">
    <text evidence="9">The sequence shown here is derived from an EMBL/GenBank/DDBJ whole genome shotgun (WGS) entry which is preliminary data.</text>
</comment>
<dbReference type="Pfam" id="PF07714">
    <property type="entry name" value="PK_Tyr_Ser-Thr"/>
    <property type="match status" value="1"/>
</dbReference>
<evidence type="ECO:0000256" key="4">
    <source>
        <dbReference type="ARBA" id="ARBA00022777"/>
    </source>
</evidence>
<accession>A0A843UID9</accession>
<dbReference type="EMBL" id="NMUH01000605">
    <property type="protein sequence ID" value="MQL82047.1"/>
    <property type="molecule type" value="Genomic_DNA"/>
</dbReference>
<dbReference type="FunFam" id="3.30.200.20:FF:000225">
    <property type="entry name" value="cold-responsive protein kinase 1"/>
    <property type="match status" value="1"/>
</dbReference>
<gene>
    <name evidence="9" type="ORF">Taro_014513</name>
</gene>
<reference evidence="9" key="1">
    <citation type="submission" date="2017-07" db="EMBL/GenBank/DDBJ databases">
        <title>Taro Niue Genome Assembly and Annotation.</title>
        <authorList>
            <person name="Atibalentja N."/>
            <person name="Keating K."/>
            <person name="Fields C.J."/>
        </authorList>
    </citation>
    <scope>NUCLEOTIDE SEQUENCE</scope>
    <source>
        <strain evidence="9">Niue_2</strain>
        <tissue evidence="9">Leaf</tissue>
    </source>
</reference>
<evidence type="ECO:0000313" key="10">
    <source>
        <dbReference type="Proteomes" id="UP000652761"/>
    </source>
</evidence>
<dbReference type="SUPFAM" id="SSF56112">
    <property type="entry name" value="Protein kinase-like (PK-like)"/>
    <property type="match status" value="1"/>
</dbReference>
<organism evidence="9 10">
    <name type="scientific">Colocasia esculenta</name>
    <name type="common">Wild taro</name>
    <name type="synonym">Arum esculentum</name>
    <dbReference type="NCBI Taxonomy" id="4460"/>
    <lineage>
        <taxon>Eukaryota</taxon>
        <taxon>Viridiplantae</taxon>
        <taxon>Streptophyta</taxon>
        <taxon>Embryophyta</taxon>
        <taxon>Tracheophyta</taxon>
        <taxon>Spermatophyta</taxon>
        <taxon>Magnoliopsida</taxon>
        <taxon>Liliopsida</taxon>
        <taxon>Araceae</taxon>
        <taxon>Aroideae</taxon>
        <taxon>Colocasieae</taxon>
        <taxon>Colocasia</taxon>
    </lineage>
</organism>
<comment type="similarity">
    <text evidence="7">Belongs to the protein kinase superfamily.</text>
</comment>
<evidence type="ECO:0000256" key="3">
    <source>
        <dbReference type="ARBA" id="ARBA00022741"/>
    </source>
</evidence>
<evidence type="ECO:0000256" key="6">
    <source>
        <dbReference type="PROSITE-ProRule" id="PRU10141"/>
    </source>
</evidence>
<dbReference type="PROSITE" id="PS00107">
    <property type="entry name" value="PROTEIN_KINASE_ATP"/>
    <property type="match status" value="1"/>
</dbReference>
<dbReference type="Proteomes" id="UP000652761">
    <property type="component" value="Unassembled WGS sequence"/>
</dbReference>
<evidence type="ECO:0000256" key="5">
    <source>
        <dbReference type="ARBA" id="ARBA00022840"/>
    </source>
</evidence>
<dbReference type="Gene3D" id="1.10.510.10">
    <property type="entry name" value="Transferase(Phosphotransferase) domain 1"/>
    <property type="match status" value="1"/>
</dbReference>
<keyword evidence="5 6" id="KW-0067">ATP-binding</keyword>
<dbReference type="GO" id="GO:0005524">
    <property type="term" value="F:ATP binding"/>
    <property type="evidence" value="ECO:0007669"/>
    <property type="project" value="UniProtKB-UniRule"/>
</dbReference>
<feature type="domain" description="Protein kinase" evidence="8">
    <location>
        <begin position="43"/>
        <end position="320"/>
    </location>
</feature>
<dbReference type="FunFam" id="1.10.510.10:FF:000368">
    <property type="entry name" value="cold-responsive protein kinase 1"/>
    <property type="match status" value="1"/>
</dbReference>
<dbReference type="OrthoDB" id="4062651at2759"/>